<keyword evidence="2" id="KW-1133">Transmembrane helix</keyword>
<feature type="transmembrane region" description="Helical" evidence="2">
    <location>
        <begin position="70"/>
        <end position="91"/>
    </location>
</feature>
<keyword evidence="2" id="KW-0812">Transmembrane</keyword>
<accession>A0A2K9LU35</accession>
<organism evidence="3 4">
    <name type="scientific">Ketobacter alkanivorans</name>
    <dbReference type="NCBI Taxonomy" id="1917421"/>
    <lineage>
        <taxon>Bacteria</taxon>
        <taxon>Pseudomonadati</taxon>
        <taxon>Pseudomonadota</taxon>
        <taxon>Gammaproteobacteria</taxon>
        <taxon>Pseudomonadales</taxon>
        <taxon>Ketobacteraceae</taxon>
        <taxon>Ketobacter</taxon>
    </lineage>
</organism>
<dbReference type="Proteomes" id="UP000235116">
    <property type="component" value="Chromosome"/>
</dbReference>
<evidence type="ECO:0000256" key="1">
    <source>
        <dbReference type="SAM" id="MobiDB-lite"/>
    </source>
</evidence>
<dbReference type="OrthoDB" id="9157515at2"/>
<feature type="region of interest" description="Disordered" evidence="1">
    <location>
        <begin position="251"/>
        <end position="270"/>
    </location>
</feature>
<dbReference type="RefSeq" id="WP_101895698.1">
    <property type="nucleotide sequence ID" value="NZ_CP022684.1"/>
</dbReference>
<protein>
    <submittedName>
        <fullName evidence="3">Uncharacterized protein</fullName>
    </submittedName>
</protein>
<keyword evidence="4" id="KW-1185">Reference proteome</keyword>
<evidence type="ECO:0000256" key="2">
    <source>
        <dbReference type="SAM" id="Phobius"/>
    </source>
</evidence>
<keyword evidence="2" id="KW-0472">Membrane</keyword>
<dbReference type="CDD" id="cd20746">
    <property type="entry name" value="FIX_Ntox15_NUC_DUF4112_RhsA-like"/>
    <property type="match status" value="1"/>
</dbReference>
<dbReference type="InterPro" id="IPR049802">
    <property type="entry name" value="RhsC-like_FIX"/>
</dbReference>
<name>A0A2K9LU35_9GAMM</name>
<evidence type="ECO:0000313" key="3">
    <source>
        <dbReference type="EMBL" id="AUM14324.1"/>
    </source>
</evidence>
<dbReference type="EMBL" id="CP022684">
    <property type="protein sequence ID" value="AUM14324.1"/>
    <property type="molecule type" value="Genomic_DNA"/>
</dbReference>
<gene>
    <name evidence="3" type="ORF">Kalk_18670</name>
</gene>
<proteinExistence type="predicted"/>
<evidence type="ECO:0000313" key="4">
    <source>
        <dbReference type="Proteomes" id="UP000235116"/>
    </source>
</evidence>
<reference evidence="4" key="1">
    <citation type="submission" date="2017-08" db="EMBL/GenBank/DDBJ databases">
        <title>Direct submision.</title>
        <authorList>
            <person name="Kim S.-J."/>
            <person name="Rhee S.-K."/>
        </authorList>
    </citation>
    <scope>NUCLEOTIDE SEQUENCE [LARGE SCALE GENOMIC DNA]</scope>
    <source>
        <strain evidence="4">GI5</strain>
    </source>
</reference>
<feature type="region of interest" description="Disordered" evidence="1">
    <location>
        <begin position="211"/>
        <end position="240"/>
    </location>
</feature>
<dbReference type="KEGG" id="kak:Kalk_18670"/>
<sequence>MTEDVIETEESTLDWIWGALQGDFNENPTIGQIITNAAITAIPLVDQVADGRDLVANLKALIWDKRYNEMAVWLGLFFTLIGLIPSLGSLLKGVLKLVYRGAKLDEIFKVFNALAKGNAWEWLKKLRAGELRQHADEAARMLKQVFDNIIDTLKEALSYVPSWAGDLYKNISDLIAELRIIRDQIDEMFSKITVDLEAKLDDLLKQQADNSVEGSSRQTLMKQQEADFSASSPRHLPSLPQSMDEVMKRMDDATQKVQKARASGTPLPQSPYTLDDKLEIVEAGLQEKYIVRVIKTDYAKDTGNIGWVNPDTSRSNYWTTTYTQLEYADKDAELIAKAVGTTYDPKADYTLLVIDAEAAAKQGDITTIIPTYDRIGGMAKSEMTDVDPHLIDQVMTPEYSDRYAELFDKARAKKVDLSEADELKRFSKSQGLSPDDTELLKARQVINDKYGANEQFLGIGITKDVNSPDGLGIVETYSLDKKPGLLGDLEQAGVLTRVGLTSY</sequence>
<feature type="compositionally biased region" description="Polar residues" evidence="1">
    <location>
        <begin position="211"/>
        <end position="222"/>
    </location>
</feature>
<dbReference type="AlphaFoldDB" id="A0A2K9LU35"/>